<protein>
    <recommendedName>
        <fullName evidence="3">HK97 gp10 family phage protein</fullName>
    </recommendedName>
</protein>
<evidence type="ECO:0000313" key="1">
    <source>
        <dbReference type="EMBL" id="GCF92500.1"/>
    </source>
</evidence>
<dbReference type="RefSeq" id="WP_146621009.1">
    <property type="nucleotide sequence ID" value="NZ_BJCC01000003.1"/>
</dbReference>
<dbReference type="Proteomes" id="UP000290567">
    <property type="component" value="Unassembled WGS sequence"/>
</dbReference>
<dbReference type="OrthoDB" id="1684158at2"/>
<evidence type="ECO:0000313" key="2">
    <source>
        <dbReference type="Proteomes" id="UP000290567"/>
    </source>
</evidence>
<evidence type="ECO:0008006" key="3">
    <source>
        <dbReference type="Google" id="ProtNLM"/>
    </source>
</evidence>
<name>A0A4P5P4E7_9ENTE</name>
<dbReference type="EMBL" id="BJCC01000003">
    <property type="protein sequence ID" value="GCF92500.1"/>
    <property type="molecule type" value="Genomic_DNA"/>
</dbReference>
<gene>
    <name evidence="1" type="ORF">NRIC_03910</name>
</gene>
<proteinExistence type="predicted"/>
<dbReference type="AlphaFoldDB" id="A0A4P5P4E7"/>
<accession>A0A4P5P4E7</accession>
<sequence length="130" mass="14466">MALKKIVMRAVEKEIEDYTNKMVDILKQEVHVKSGATRDAITKEKKGKAHFLAGVDVSKLKADPRNIGGVDYSVFYHDGHAAYTIRPRKAKALRWLGKDGKVHFAKSVRIPASAGDPFVARAVARRPNLK</sequence>
<organism evidence="1 2">
    <name type="scientific">Enterococcus florum</name>
    <dbReference type="NCBI Taxonomy" id="2480627"/>
    <lineage>
        <taxon>Bacteria</taxon>
        <taxon>Bacillati</taxon>
        <taxon>Bacillota</taxon>
        <taxon>Bacilli</taxon>
        <taxon>Lactobacillales</taxon>
        <taxon>Enterococcaceae</taxon>
        <taxon>Enterococcus</taxon>
    </lineage>
</organism>
<keyword evidence="2" id="KW-1185">Reference proteome</keyword>
<reference evidence="2" key="1">
    <citation type="submission" date="2019-02" db="EMBL/GenBank/DDBJ databases">
        <title>Draft genome sequence of Enterococcus sp. Gos25-1.</title>
        <authorList>
            <person name="Tanaka N."/>
            <person name="Shiwa Y."/>
            <person name="Fujita N."/>
        </authorList>
    </citation>
    <scope>NUCLEOTIDE SEQUENCE [LARGE SCALE GENOMIC DNA]</scope>
    <source>
        <strain evidence="2">Gos25-1</strain>
    </source>
</reference>
<comment type="caution">
    <text evidence="1">The sequence shown here is derived from an EMBL/GenBank/DDBJ whole genome shotgun (WGS) entry which is preliminary data.</text>
</comment>